<proteinExistence type="inferred from homology"/>
<comment type="similarity">
    <text evidence="1">Belongs to the short-chain dehydrogenases/reductases (SDR) family.</text>
</comment>
<dbReference type="PRINTS" id="PR00081">
    <property type="entry name" value="GDHRDH"/>
</dbReference>
<sequence>MLYFIGSDPPVMTRRKGSFAQENVKKLEELGDKTVAVQADISDSSAGKNLVDTALKDFQTDTIDIIINNAVIVSWSTNLQDPINLASFENEYNVNVRGPQLLIQATVPHMRPGGRIVNISTIVAKVGSRYMLTYSASKGALNSLTVSLAEELGPKSLAINAMALGPVETDSYQTTDKNLLFHRLHDRRADIRAGEPWEVAEVVLFFASLMASFVNGQVLLEPKKRSRVLDDV</sequence>
<dbReference type="Gene3D" id="3.40.50.720">
    <property type="entry name" value="NAD(P)-binding Rossmann-like Domain"/>
    <property type="match status" value="1"/>
</dbReference>
<evidence type="ECO:0000256" key="2">
    <source>
        <dbReference type="ARBA" id="ARBA00023002"/>
    </source>
</evidence>
<dbReference type="OrthoDB" id="47007at2759"/>
<comment type="caution">
    <text evidence="3">The sequence shown here is derived from an EMBL/GenBank/DDBJ whole genome shotgun (WGS) entry which is preliminary data.</text>
</comment>
<dbReference type="Proteomes" id="UP000566819">
    <property type="component" value="Unassembled WGS sequence"/>
</dbReference>
<name>A0A8H4RQC5_9HELO</name>
<keyword evidence="2" id="KW-0560">Oxidoreductase</keyword>
<evidence type="ECO:0000256" key="1">
    <source>
        <dbReference type="ARBA" id="ARBA00006484"/>
    </source>
</evidence>
<dbReference type="PANTHER" id="PTHR48107:SF7">
    <property type="entry name" value="RE15974P"/>
    <property type="match status" value="1"/>
</dbReference>
<gene>
    <name evidence="3" type="ORF">G7Y89_g5627</name>
</gene>
<evidence type="ECO:0000313" key="3">
    <source>
        <dbReference type="EMBL" id="KAF4632497.1"/>
    </source>
</evidence>
<dbReference type="PRINTS" id="PR00080">
    <property type="entry name" value="SDRFAMILY"/>
</dbReference>
<dbReference type="EMBL" id="JAAMPI010000342">
    <property type="protein sequence ID" value="KAF4632497.1"/>
    <property type="molecule type" value="Genomic_DNA"/>
</dbReference>
<dbReference type="PANTHER" id="PTHR48107">
    <property type="entry name" value="NADPH-DEPENDENT ALDEHYDE REDUCTASE-LIKE PROTEIN, CHLOROPLASTIC-RELATED"/>
    <property type="match status" value="1"/>
</dbReference>
<dbReference type="InterPro" id="IPR002347">
    <property type="entry name" value="SDR_fam"/>
</dbReference>
<evidence type="ECO:0000313" key="4">
    <source>
        <dbReference type="Proteomes" id="UP000566819"/>
    </source>
</evidence>
<dbReference type="SUPFAM" id="SSF51735">
    <property type="entry name" value="NAD(P)-binding Rossmann-fold domains"/>
    <property type="match status" value="1"/>
</dbReference>
<dbReference type="Pfam" id="PF13561">
    <property type="entry name" value="adh_short_C2"/>
    <property type="match status" value="1"/>
</dbReference>
<accession>A0A8H4RQC5</accession>
<keyword evidence="4" id="KW-1185">Reference proteome</keyword>
<dbReference type="InterPro" id="IPR036291">
    <property type="entry name" value="NAD(P)-bd_dom_sf"/>
</dbReference>
<protein>
    <submittedName>
        <fullName evidence="3">Uncharacterized protein</fullName>
    </submittedName>
</protein>
<organism evidence="3 4">
    <name type="scientific">Cudoniella acicularis</name>
    <dbReference type="NCBI Taxonomy" id="354080"/>
    <lineage>
        <taxon>Eukaryota</taxon>
        <taxon>Fungi</taxon>
        <taxon>Dikarya</taxon>
        <taxon>Ascomycota</taxon>
        <taxon>Pezizomycotina</taxon>
        <taxon>Leotiomycetes</taxon>
        <taxon>Helotiales</taxon>
        <taxon>Tricladiaceae</taxon>
        <taxon>Cudoniella</taxon>
    </lineage>
</organism>
<reference evidence="3 4" key="1">
    <citation type="submission" date="2020-03" db="EMBL/GenBank/DDBJ databases">
        <title>Draft Genome Sequence of Cudoniella acicularis.</title>
        <authorList>
            <person name="Buettner E."/>
            <person name="Kellner H."/>
        </authorList>
    </citation>
    <scope>NUCLEOTIDE SEQUENCE [LARGE SCALE GENOMIC DNA]</scope>
    <source>
        <strain evidence="3 4">DSM 108380</strain>
    </source>
</reference>
<dbReference type="GO" id="GO:0016614">
    <property type="term" value="F:oxidoreductase activity, acting on CH-OH group of donors"/>
    <property type="evidence" value="ECO:0007669"/>
    <property type="project" value="UniProtKB-ARBA"/>
</dbReference>
<dbReference type="CDD" id="cd05233">
    <property type="entry name" value="SDR_c"/>
    <property type="match status" value="1"/>
</dbReference>
<dbReference type="AlphaFoldDB" id="A0A8H4RQC5"/>